<dbReference type="Proteomes" id="UP000290289">
    <property type="component" value="Chromosome 1"/>
</dbReference>
<dbReference type="EMBL" id="RDQH01000327">
    <property type="protein sequence ID" value="RXI07649.1"/>
    <property type="molecule type" value="Genomic_DNA"/>
</dbReference>
<feature type="compositionally biased region" description="Low complexity" evidence="1">
    <location>
        <begin position="178"/>
        <end position="214"/>
    </location>
</feature>
<evidence type="ECO:0000256" key="1">
    <source>
        <dbReference type="SAM" id="MobiDB-lite"/>
    </source>
</evidence>
<proteinExistence type="predicted"/>
<gene>
    <name evidence="2" type="ORF">DVH24_005422</name>
</gene>
<feature type="region of interest" description="Disordered" evidence="1">
    <location>
        <begin position="156"/>
        <end position="214"/>
    </location>
</feature>
<sequence>MWSRETGEGGRDSWLAEVKGFNLTRVRLNLTAIIIWYKGRTQCTRLLLYAGSGRGECRLALPPFMERLLPSLEPETYRSWAKALAIAPSATSIGAASTSAYRSETAGAELPWSSFLKSADILAHLCKAFPTTPSSSNSSTSSPSSSLVDSILAQSPSLSSSSTTNRRPRLTGLAFGTSSMSSSSNSFLITTQSESLSSSSCLISTQSESESSSS</sequence>
<evidence type="ECO:0000313" key="3">
    <source>
        <dbReference type="Proteomes" id="UP000290289"/>
    </source>
</evidence>
<organism evidence="2 3">
    <name type="scientific">Malus domestica</name>
    <name type="common">Apple</name>
    <name type="synonym">Pyrus malus</name>
    <dbReference type="NCBI Taxonomy" id="3750"/>
    <lineage>
        <taxon>Eukaryota</taxon>
        <taxon>Viridiplantae</taxon>
        <taxon>Streptophyta</taxon>
        <taxon>Embryophyta</taxon>
        <taxon>Tracheophyta</taxon>
        <taxon>Spermatophyta</taxon>
        <taxon>Magnoliopsida</taxon>
        <taxon>eudicotyledons</taxon>
        <taxon>Gunneridae</taxon>
        <taxon>Pentapetalae</taxon>
        <taxon>rosids</taxon>
        <taxon>fabids</taxon>
        <taxon>Rosales</taxon>
        <taxon>Rosaceae</taxon>
        <taxon>Amygdaloideae</taxon>
        <taxon>Maleae</taxon>
        <taxon>Malus</taxon>
    </lineage>
</organism>
<keyword evidence="3" id="KW-1185">Reference proteome</keyword>
<evidence type="ECO:0000313" key="2">
    <source>
        <dbReference type="EMBL" id="RXI07649.1"/>
    </source>
</evidence>
<dbReference type="AlphaFoldDB" id="A0A498KHK7"/>
<comment type="caution">
    <text evidence="2">The sequence shown here is derived from an EMBL/GenBank/DDBJ whole genome shotgun (WGS) entry which is preliminary data.</text>
</comment>
<feature type="compositionally biased region" description="Low complexity" evidence="1">
    <location>
        <begin position="156"/>
        <end position="165"/>
    </location>
</feature>
<accession>A0A498KHK7</accession>
<reference evidence="2 3" key="1">
    <citation type="submission" date="2018-10" db="EMBL/GenBank/DDBJ databases">
        <title>A high-quality apple genome assembly.</title>
        <authorList>
            <person name="Hu J."/>
        </authorList>
    </citation>
    <scope>NUCLEOTIDE SEQUENCE [LARGE SCALE GENOMIC DNA]</scope>
    <source>
        <strain evidence="3">cv. HFTH1</strain>
        <tissue evidence="2">Young leaf</tissue>
    </source>
</reference>
<protein>
    <submittedName>
        <fullName evidence="2">Uncharacterized protein</fullName>
    </submittedName>
</protein>
<name>A0A498KHK7_MALDO</name>